<dbReference type="Proteomes" id="UP001497700">
    <property type="component" value="Unassembled WGS sequence"/>
</dbReference>
<gene>
    <name evidence="1" type="ORF">F4820DRAFT_197628</name>
</gene>
<sequence length="200" mass="22524">MGSSFPHPQSPCSSPDYYEAHLKPLSHGVFICTDAQATTRVSSLKFGVFMFIYIGDRGMYSLDVVSSNEKCQHNTFNTGIVVDLILASGYKIEAARLDSSRDTKLGRNLQGTNDTESHCGSYLHALQMLANMIVHKKIKEQFQVLGSGLGNWMTSISTVLFLFLPRQKDVELVPQDKSRGIYLAFISWYVADNRKFEVWR</sequence>
<keyword evidence="2" id="KW-1185">Reference proteome</keyword>
<accession>A0ACB9Z841</accession>
<dbReference type="EMBL" id="MU393446">
    <property type="protein sequence ID" value="KAI4867506.1"/>
    <property type="molecule type" value="Genomic_DNA"/>
</dbReference>
<organism evidence="1 2">
    <name type="scientific">Hypoxylon rubiginosum</name>
    <dbReference type="NCBI Taxonomy" id="110542"/>
    <lineage>
        <taxon>Eukaryota</taxon>
        <taxon>Fungi</taxon>
        <taxon>Dikarya</taxon>
        <taxon>Ascomycota</taxon>
        <taxon>Pezizomycotina</taxon>
        <taxon>Sordariomycetes</taxon>
        <taxon>Xylariomycetidae</taxon>
        <taxon>Xylariales</taxon>
        <taxon>Hypoxylaceae</taxon>
        <taxon>Hypoxylon</taxon>
    </lineage>
</organism>
<protein>
    <submittedName>
        <fullName evidence="1">Uncharacterized protein</fullName>
    </submittedName>
</protein>
<evidence type="ECO:0000313" key="2">
    <source>
        <dbReference type="Proteomes" id="UP001497700"/>
    </source>
</evidence>
<proteinExistence type="predicted"/>
<reference evidence="1 2" key="1">
    <citation type="journal article" date="2022" name="New Phytol.">
        <title>Ecological generalism drives hyperdiversity of secondary metabolite gene clusters in xylarialean endophytes.</title>
        <authorList>
            <person name="Franco M.E.E."/>
            <person name="Wisecaver J.H."/>
            <person name="Arnold A.E."/>
            <person name="Ju Y.M."/>
            <person name="Slot J.C."/>
            <person name="Ahrendt S."/>
            <person name="Moore L.P."/>
            <person name="Eastman K.E."/>
            <person name="Scott K."/>
            <person name="Konkel Z."/>
            <person name="Mondo S.J."/>
            <person name="Kuo A."/>
            <person name="Hayes R.D."/>
            <person name="Haridas S."/>
            <person name="Andreopoulos B."/>
            <person name="Riley R."/>
            <person name="LaButti K."/>
            <person name="Pangilinan J."/>
            <person name="Lipzen A."/>
            <person name="Amirebrahimi M."/>
            <person name="Yan J."/>
            <person name="Adam C."/>
            <person name="Keymanesh K."/>
            <person name="Ng V."/>
            <person name="Louie K."/>
            <person name="Northen T."/>
            <person name="Drula E."/>
            <person name="Henrissat B."/>
            <person name="Hsieh H.M."/>
            <person name="Youens-Clark K."/>
            <person name="Lutzoni F."/>
            <person name="Miadlikowska J."/>
            <person name="Eastwood D.C."/>
            <person name="Hamelin R.C."/>
            <person name="Grigoriev I.V."/>
            <person name="U'Ren J.M."/>
        </authorList>
    </citation>
    <scope>NUCLEOTIDE SEQUENCE [LARGE SCALE GENOMIC DNA]</scope>
    <source>
        <strain evidence="1 2">CBS 119005</strain>
    </source>
</reference>
<evidence type="ECO:0000313" key="1">
    <source>
        <dbReference type="EMBL" id="KAI4867506.1"/>
    </source>
</evidence>
<name>A0ACB9Z841_9PEZI</name>
<comment type="caution">
    <text evidence="1">The sequence shown here is derived from an EMBL/GenBank/DDBJ whole genome shotgun (WGS) entry which is preliminary data.</text>
</comment>